<feature type="compositionally biased region" description="Acidic residues" evidence="1">
    <location>
        <begin position="373"/>
        <end position="397"/>
    </location>
</feature>
<name>A0A0R5RHV2_NPVSF</name>
<evidence type="ECO:0000259" key="2">
    <source>
        <dbReference type="PROSITE" id="PS50076"/>
    </source>
</evidence>
<feature type="region of interest" description="Disordered" evidence="1">
    <location>
        <begin position="1"/>
        <end position="75"/>
    </location>
</feature>
<feature type="domain" description="J" evidence="2">
    <location>
        <begin position="94"/>
        <end position="165"/>
    </location>
</feature>
<evidence type="ECO:0000256" key="1">
    <source>
        <dbReference type="SAM" id="MobiDB-lite"/>
    </source>
</evidence>
<sequence length="397" mass="45483">MSRVTRSSTRLNVPSTTAVVSPRKRTISVAPSPPSSFLKRATSTATSDKSKRTSGGSLKSTSESSSTGSSEKPVAAKVSRKEDALYFLNLDSISYYDLLNVGRNATKADITSKVNNLQHTYKKSRVGRDVAATSENTNEKIHSTLGNALQVLGLPQNRKAYDRYMVEKDKINHYFNEKIMPLRKTANEIYSSALRLQNDAKDFYEMDIQLMLKENVYKTIQLKIKNKHYKTTITNRLLVEWQVSEDDTIDEEYLENYFKDDGIVALIMCSNRPGCAVIELLTQRNIKDIVERESKRKKFIVRDYTEAEMGIDHTNYSPQIDKINVIENDINELERKISNDYNFIKNIEVDDVILQDIERRLNFSSAFDKMESSGEESYDNDEEMSYYDSDDETMDQD</sequence>
<protein>
    <submittedName>
        <fullName evidence="3">J domain protein</fullName>
    </submittedName>
</protein>
<dbReference type="EMBL" id="KF891883">
    <property type="protein sequence ID" value="AIW01524.1"/>
    <property type="molecule type" value="Genomic_DNA"/>
</dbReference>
<dbReference type="InterPro" id="IPR036869">
    <property type="entry name" value="J_dom_sf"/>
</dbReference>
<feature type="compositionally biased region" description="Polar residues" evidence="1">
    <location>
        <begin position="1"/>
        <end position="19"/>
    </location>
</feature>
<gene>
    <name evidence="3" type="primary">BJDP</name>
</gene>
<organism evidence="3">
    <name type="scientific">Spodoptera frugiperda nuclear polyhedrosis virus</name>
    <name type="common">SfNPV</name>
    <dbReference type="NCBI Taxonomy" id="10455"/>
    <lineage>
        <taxon>Viruses</taxon>
        <taxon>Viruses incertae sedis</taxon>
        <taxon>Naldaviricetes</taxon>
        <taxon>Lefavirales</taxon>
        <taxon>Baculoviridae</taxon>
        <taxon>Alphabaculovirus</taxon>
        <taxon>Alphabaculovirus spofrugiperdae</taxon>
    </lineage>
</organism>
<organismHost>
    <name type="scientific">Lepidoptera</name>
    <name type="common">moths &amp; butterflies</name>
    <dbReference type="NCBI Taxonomy" id="7088"/>
</organismHost>
<proteinExistence type="predicted"/>
<evidence type="ECO:0000313" key="3">
    <source>
        <dbReference type="EMBL" id="AIW01524.1"/>
    </source>
</evidence>
<feature type="region of interest" description="Disordered" evidence="1">
    <location>
        <begin position="369"/>
        <end position="397"/>
    </location>
</feature>
<dbReference type="Gene3D" id="1.10.287.110">
    <property type="entry name" value="DnaJ domain"/>
    <property type="match status" value="1"/>
</dbReference>
<dbReference type="PROSITE" id="PS50076">
    <property type="entry name" value="DNAJ_2"/>
    <property type="match status" value="1"/>
</dbReference>
<dbReference type="SUPFAM" id="SSF46565">
    <property type="entry name" value="Chaperone J-domain"/>
    <property type="match status" value="1"/>
</dbReference>
<accession>A0A0R5RHV2</accession>
<reference evidence="3" key="2">
    <citation type="journal article" date="2015" name="BMC Genomics">
        <title>Evidence of recent interspecies horizontal gene transfer regarding nucleopolyhedrovirus infection of Spodoptera frugiperda.</title>
        <authorList>
            <person name="Barrera G.P."/>
            <person name="Belaich M.N."/>
            <person name="Patarroyo M.A."/>
            <person name="Villamizar L.F."/>
            <person name="Ghiringhelli P.D."/>
        </authorList>
    </citation>
    <scope>NUCLEOTIDE SEQUENCE</scope>
    <source>
        <strain evidence="3">Colombian</strain>
    </source>
</reference>
<feature type="compositionally biased region" description="Low complexity" evidence="1">
    <location>
        <begin position="53"/>
        <end position="72"/>
    </location>
</feature>
<dbReference type="InterPro" id="IPR001623">
    <property type="entry name" value="DnaJ_domain"/>
</dbReference>
<reference evidence="3" key="1">
    <citation type="submission" date="2013-11" db="EMBL/GenBank/DDBJ databases">
        <authorList>
            <person name="Hoang H.T."/>
            <person name="Killian M.L."/>
            <person name="Madson D.M."/>
            <person name="Arruda P.H.E."/>
            <person name="Sun D."/>
            <person name="Schwartz K.J."/>
            <person name="Yoon K."/>
        </authorList>
    </citation>
    <scope>NUCLEOTIDE SEQUENCE</scope>
    <source>
        <strain evidence="3">Colombian</strain>
    </source>
</reference>